<dbReference type="eggNOG" id="ENOG5030FNJ">
    <property type="taxonomic scope" value="Bacteria"/>
</dbReference>
<evidence type="ECO:0000313" key="2">
    <source>
        <dbReference type="Proteomes" id="UP000004123"/>
    </source>
</evidence>
<evidence type="ECO:0008006" key="3">
    <source>
        <dbReference type="Google" id="ProtNLM"/>
    </source>
</evidence>
<comment type="caution">
    <text evidence="1">The sequence shown here is derived from an EMBL/GenBank/DDBJ whole genome shotgun (WGS) entry which is preliminary data.</text>
</comment>
<dbReference type="Pfam" id="PF11777">
    <property type="entry name" value="DUF3316"/>
    <property type="match status" value="1"/>
</dbReference>
<name>F9DG98_9BACT</name>
<protein>
    <recommendedName>
        <fullName evidence="3">DUF3316 domain-containing protein</fullName>
    </recommendedName>
</protein>
<accession>F9DG98</accession>
<evidence type="ECO:0000313" key="1">
    <source>
        <dbReference type="EMBL" id="EGQ20393.1"/>
    </source>
</evidence>
<dbReference type="Proteomes" id="UP000004123">
    <property type="component" value="Unassembled WGS sequence"/>
</dbReference>
<organism evidence="1 2">
    <name type="scientific">Prevotella pallens ATCC 700821</name>
    <dbReference type="NCBI Taxonomy" id="997353"/>
    <lineage>
        <taxon>Bacteria</taxon>
        <taxon>Pseudomonadati</taxon>
        <taxon>Bacteroidota</taxon>
        <taxon>Bacteroidia</taxon>
        <taxon>Bacteroidales</taxon>
        <taxon>Prevotellaceae</taxon>
        <taxon>Prevotella</taxon>
    </lineage>
</organism>
<dbReference type="AlphaFoldDB" id="F9DG98"/>
<dbReference type="STRING" id="997353.HMPREF9144_0688"/>
<sequence length="274" mass="30757">MDMTLRKIVFVFLLLLYGVTIYAQDTLSSGKIITNVQLVGIGTVNQLDTYLSPSEYTGTEIRYISHTLRENGTSLLREIIHQAHLSYTHNASNKNNNIGGMYNFQYNLHYAFAKWRAGNGTLTATAGGGIDANIGFLYNMRNGNNPAQSYLNVNISPSASAAYTFRLCNKPFQVRYEMQAPLAGVMFAPNFGQSYYEIFSKGNYDHNIVATTIFTTPSLRQMLTIDFTLKHTTLRIGYLGDFQQARINGLKYHTWSNLLIIGIARKFSISKIVP</sequence>
<dbReference type="HOGENOM" id="CLU_079009_0_0_10"/>
<dbReference type="InterPro" id="IPR016879">
    <property type="entry name" value="UCP028299"/>
</dbReference>
<gene>
    <name evidence="1" type="ORF">HMPREF9144_0688</name>
</gene>
<proteinExistence type="predicted"/>
<reference evidence="1 2" key="1">
    <citation type="submission" date="2011-04" db="EMBL/GenBank/DDBJ databases">
        <authorList>
            <person name="Muzny D."/>
            <person name="Qin X."/>
            <person name="Deng J."/>
            <person name="Jiang H."/>
            <person name="Liu Y."/>
            <person name="Qu J."/>
            <person name="Song X.-Z."/>
            <person name="Zhang L."/>
            <person name="Thornton R."/>
            <person name="Coyle M."/>
            <person name="Francisco L."/>
            <person name="Jackson L."/>
            <person name="Javaid M."/>
            <person name="Korchina V."/>
            <person name="Kovar C."/>
            <person name="Mata R."/>
            <person name="Mathew T."/>
            <person name="Ngo R."/>
            <person name="Nguyen L."/>
            <person name="Nguyen N."/>
            <person name="Okwuonu G."/>
            <person name="Ongeri F."/>
            <person name="Pham C."/>
            <person name="Simmons D."/>
            <person name="Wilczek-Boney K."/>
            <person name="Hale W."/>
            <person name="Jakkamsetti A."/>
            <person name="Pham P."/>
            <person name="Ruth R."/>
            <person name="San Lucas F."/>
            <person name="Warren J."/>
            <person name="Zhang J."/>
            <person name="Zhao Z."/>
            <person name="Zhou C."/>
            <person name="Zhu D."/>
            <person name="Lee S."/>
            <person name="Bess C."/>
            <person name="Blankenburg K."/>
            <person name="Forbes L."/>
            <person name="Fu Q."/>
            <person name="Gubbala S."/>
            <person name="Hirani K."/>
            <person name="Jayaseelan J.C."/>
            <person name="Lara F."/>
            <person name="Munidasa M."/>
            <person name="Palculict T."/>
            <person name="Patil S."/>
            <person name="Pu L.-L."/>
            <person name="Saada N."/>
            <person name="Tang L."/>
            <person name="Weissenberger G."/>
            <person name="Zhu Y."/>
            <person name="Hemphill L."/>
            <person name="Shang Y."/>
            <person name="Youmans B."/>
            <person name="Ayvaz T."/>
            <person name="Ross M."/>
            <person name="Santibanez J."/>
            <person name="Aqrawi P."/>
            <person name="Gross S."/>
            <person name="Joshi V."/>
            <person name="Fowler G."/>
            <person name="Nazareth L."/>
            <person name="Reid J."/>
            <person name="Worley K."/>
            <person name="Petrosino J."/>
            <person name="Highlander S."/>
            <person name="Gibbs R."/>
        </authorList>
    </citation>
    <scope>NUCLEOTIDE SEQUENCE [LARGE SCALE GENOMIC DNA]</scope>
    <source>
        <strain evidence="1 2">ATCC 700821</strain>
    </source>
</reference>
<dbReference type="EMBL" id="AFPY01000031">
    <property type="protein sequence ID" value="EGQ20393.1"/>
    <property type="molecule type" value="Genomic_DNA"/>
</dbReference>